<dbReference type="Pfam" id="PF05686">
    <property type="entry name" value="Glyco_transf_90"/>
    <property type="match status" value="1"/>
</dbReference>
<gene>
    <name evidence="2" type="ORF">EYC84_009277</name>
</gene>
<dbReference type="VEuPathDB" id="FungiDB:MFRU_044g00600"/>
<dbReference type="EMBL" id="VICG01000012">
    <property type="protein sequence ID" value="KAA8566747.1"/>
    <property type="molecule type" value="Genomic_DNA"/>
</dbReference>
<evidence type="ECO:0000313" key="3">
    <source>
        <dbReference type="Proteomes" id="UP000322873"/>
    </source>
</evidence>
<dbReference type="InterPro" id="IPR006598">
    <property type="entry name" value="CAP10"/>
</dbReference>
<reference evidence="2 3" key="1">
    <citation type="submission" date="2019-06" db="EMBL/GenBank/DDBJ databases">
        <title>Genome Sequence of the Brown Rot Fungal Pathogen Monilinia fructicola.</title>
        <authorList>
            <person name="De Miccolis Angelini R.M."/>
            <person name="Landi L."/>
            <person name="Abate D."/>
            <person name="Pollastro S."/>
            <person name="Romanazzi G."/>
            <person name="Faretra F."/>
        </authorList>
    </citation>
    <scope>NUCLEOTIDE SEQUENCE [LARGE SCALE GENOMIC DNA]</scope>
    <source>
        <strain evidence="2 3">Mfrc123</strain>
    </source>
</reference>
<keyword evidence="3" id="KW-1185">Reference proteome</keyword>
<protein>
    <recommendedName>
        <fullName evidence="1">Glycosyl transferase CAP10 domain-containing protein</fullName>
    </recommendedName>
</protein>
<evidence type="ECO:0000259" key="1">
    <source>
        <dbReference type="Pfam" id="PF05686"/>
    </source>
</evidence>
<accession>A0A5M9JDB4</accession>
<sequence>MQYFLGYEGENFKVDGHDAEAEKIATAGQQWANKVLRREDMQIYVMRLLLEYARVSNDNRANLGFVKDLL</sequence>
<comment type="caution">
    <text evidence="2">The sequence shown here is derived from an EMBL/GenBank/DDBJ whole genome shotgun (WGS) entry which is preliminary data.</text>
</comment>
<evidence type="ECO:0000313" key="2">
    <source>
        <dbReference type="EMBL" id="KAA8566747.1"/>
    </source>
</evidence>
<proteinExistence type="predicted"/>
<organism evidence="2 3">
    <name type="scientific">Monilinia fructicola</name>
    <name type="common">Brown rot fungus</name>
    <name type="synonym">Ciboria fructicola</name>
    <dbReference type="NCBI Taxonomy" id="38448"/>
    <lineage>
        <taxon>Eukaryota</taxon>
        <taxon>Fungi</taxon>
        <taxon>Dikarya</taxon>
        <taxon>Ascomycota</taxon>
        <taxon>Pezizomycotina</taxon>
        <taxon>Leotiomycetes</taxon>
        <taxon>Helotiales</taxon>
        <taxon>Sclerotiniaceae</taxon>
        <taxon>Monilinia</taxon>
    </lineage>
</organism>
<dbReference type="AlphaFoldDB" id="A0A5M9JDB4"/>
<name>A0A5M9JDB4_MONFR</name>
<dbReference type="Proteomes" id="UP000322873">
    <property type="component" value="Unassembled WGS sequence"/>
</dbReference>
<feature type="domain" description="Glycosyl transferase CAP10" evidence="1">
    <location>
        <begin position="16"/>
        <end position="55"/>
    </location>
</feature>